<dbReference type="Proteomes" id="UP000612899">
    <property type="component" value="Unassembled WGS sequence"/>
</dbReference>
<comment type="caution">
    <text evidence="1">The sequence shown here is derived from an EMBL/GenBank/DDBJ whole genome shotgun (WGS) entry which is preliminary data.</text>
</comment>
<accession>A0A8J3Q7F0</accession>
<dbReference type="AlphaFoldDB" id="A0A8J3Q7F0"/>
<gene>
    <name evidence="1" type="ORF">Rhe02_35600</name>
</gene>
<sequence>MQEERALGIVVIRSDDTRAHLFRDMEQLLRSSAPGATGNPGAVEFFSTAGHRLAPVFGPNWRLLDLVETNDKAQPEVVLHRLRATVRHMRSDLRANLEAVESAGLNVDDGLARLPSMQGASLEAALEAWAQVLGHFLGSHSADPWHNFWVHGIF</sequence>
<proteinExistence type="predicted"/>
<reference evidence="1" key="1">
    <citation type="submission" date="2021-01" db="EMBL/GenBank/DDBJ databases">
        <title>Whole genome shotgun sequence of Rhizocola hellebori NBRC 109834.</title>
        <authorList>
            <person name="Komaki H."/>
            <person name="Tamura T."/>
        </authorList>
    </citation>
    <scope>NUCLEOTIDE SEQUENCE</scope>
    <source>
        <strain evidence="1">NBRC 109834</strain>
    </source>
</reference>
<evidence type="ECO:0000313" key="1">
    <source>
        <dbReference type="EMBL" id="GIH05493.1"/>
    </source>
</evidence>
<evidence type="ECO:0000313" key="2">
    <source>
        <dbReference type="Proteomes" id="UP000612899"/>
    </source>
</evidence>
<dbReference type="RefSeq" id="WP_203909337.1">
    <property type="nucleotide sequence ID" value="NZ_BONY01000019.1"/>
</dbReference>
<organism evidence="1 2">
    <name type="scientific">Rhizocola hellebori</name>
    <dbReference type="NCBI Taxonomy" id="1392758"/>
    <lineage>
        <taxon>Bacteria</taxon>
        <taxon>Bacillati</taxon>
        <taxon>Actinomycetota</taxon>
        <taxon>Actinomycetes</taxon>
        <taxon>Micromonosporales</taxon>
        <taxon>Micromonosporaceae</taxon>
        <taxon>Rhizocola</taxon>
    </lineage>
</organism>
<protein>
    <submittedName>
        <fullName evidence="1">Uncharacterized protein</fullName>
    </submittedName>
</protein>
<dbReference type="EMBL" id="BONY01000019">
    <property type="protein sequence ID" value="GIH05493.1"/>
    <property type="molecule type" value="Genomic_DNA"/>
</dbReference>
<keyword evidence="2" id="KW-1185">Reference proteome</keyword>
<name>A0A8J3Q7F0_9ACTN</name>